<accession>S0F6D3</accession>
<protein>
    <submittedName>
        <fullName evidence="1">Uncharacterized protein</fullName>
    </submittedName>
</protein>
<evidence type="ECO:0000313" key="1">
    <source>
        <dbReference type="EMBL" id="EEF75819.1"/>
    </source>
</evidence>
<dbReference type="InterPro" id="IPR046090">
    <property type="entry name" value="DUF6108"/>
</dbReference>
<dbReference type="EMBL" id="ACBW01000097">
    <property type="protein sequence ID" value="EEF75819.1"/>
    <property type="molecule type" value="Genomic_DNA"/>
</dbReference>
<keyword evidence="2" id="KW-1185">Reference proteome</keyword>
<sequence length="151" mass="17464">MLMIQRWIGIGILSLLALPLMAQKGLQVNTLFDGRFKKDHRAVEVLIKGKELKKYHLSLFRSLTVTNAPAVFREMETLVCQDAKSAVDKEVGTIGNRLYYGFYCFSEEEGTFRYLFYRNTSVKPEREKLPEATVVYMEGQVTLEELKQLFQ</sequence>
<gene>
    <name evidence="1" type="ORF">BACCOPRO_01311</name>
</gene>
<dbReference type="eggNOG" id="ENOG5032SKC">
    <property type="taxonomic scope" value="Bacteria"/>
</dbReference>
<dbReference type="Proteomes" id="UP000014073">
    <property type="component" value="Unassembled WGS sequence"/>
</dbReference>
<name>S0F6D3_9BACT</name>
<proteinExistence type="predicted"/>
<dbReference type="STRING" id="547042.BACCOPRO_01311"/>
<dbReference type="AlphaFoldDB" id="S0F6D3"/>
<evidence type="ECO:0000313" key="2">
    <source>
        <dbReference type="Proteomes" id="UP000014073"/>
    </source>
</evidence>
<dbReference type="Pfam" id="PF19603">
    <property type="entry name" value="DUF6108"/>
    <property type="match status" value="1"/>
</dbReference>
<dbReference type="HOGENOM" id="CLU_146701_0_0_10"/>
<organism evidence="1 2">
    <name type="scientific">Phocaeicola coprophilus DSM 18228 = JCM 13818</name>
    <dbReference type="NCBI Taxonomy" id="547042"/>
    <lineage>
        <taxon>Bacteria</taxon>
        <taxon>Pseudomonadati</taxon>
        <taxon>Bacteroidota</taxon>
        <taxon>Bacteroidia</taxon>
        <taxon>Bacteroidales</taxon>
        <taxon>Bacteroidaceae</taxon>
        <taxon>Phocaeicola</taxon>
    </lineage>
</organism>
<reference evidence="1 2" key="1">
    <citation type="submission" date="2008-12" db="EMBL/GenBank/DDBJ databases">
        <authorList>
            <person name="Fulton L."/>
            <person name="Clifton S."/>
            <person name="Fulton B."/>
            <person name="Xu J."/>
            <person name="Minx P."/>
            <person name="Pepin K.H."/>
            <person name="Johnson M."/>
            <person name="Bhonagiri V."/>
            <person name="Nash W.E."/>
            <person name="Mardis E.R."/>
            <person name="Wilson R.K."/>
        </authorList>
    </citation>
    <scope>NUCLEOTIDE SEQUENCE [LARGE SCALE GENOMIC DNA]</scope>
    <source>
        <strain evidence="1 2">DSM 18228</strain>
    </source>
</reference>
<comment type="caution">
    <text evidence="1">The sequence shown here is derived from an EMBL/GenBank/DDBJ whole genome shotgun (WGS) entry which is preliminary data.</text>
</comment>